<protein>
    <submittedName>
        <fullName evidence="2">Uncharacterized protein</fullName>
    </submittedName>
</protein>
<dbReference type="EMBL" id="JAVDWW010000015">
    <property type="protein sequence ID" value="MDR7172847.1"/>
    <property type="molecule type" value="Genomic_DNA"/>
</dbReference>
<evidence type="ECO:0000313" key="2">
    <source>
        <dbReference type="EMBL" id="MDR7172847.1"/>
    </source>
</evidence>
<feature type="transmembrane region" description="Helical" evidence="1">
    <location>
        <begin position="21"/>
        <end position="40"/>
    </location>
</feature>
<keyword evidence="3" id="KW-1185">Reference proteome</keyword>
<comment type="caution">
    <text evidence="2">The sequence shown here is derived from an EMBL/GenBank/DDBJ whole genome shotgun (WGS) entry which is preliminary data.</text>
</comment>
<evidence type="ECO:0000256" key="1">
    <source>
        <dbReference type="SAM" id="Phobius"/>
    </source>
</evidence>
<name>A0ABU1XSH2_9NOCA</name>
<accession>A0ABU1XSH2</accession>
<dbReference type="RefSeq" id="WP_310408074.1">
    <property type="nucleotide sequence ID" value="NZ_JAVDWW010000015.1"/>
</dbReference>
<evidence type="ECO:0000313" key="3">
    <source>
        <dbReference type="Proteomes" id="UP001251217"/>
    </source>
</evidence>
<organism evidence="2 3">
    <name type="scientific">Nocardia kruczakiae</name>
    <dbReference type="NCBI Taxonomy" id="261477"/>
    <lineage>
        <taxon>Bacteria</taxon>
        <taxon>Bacillati</taxon>
        <taxon>Actinomycetota</taxon>
        <taxon>Actinomycetes</taxon>
        <taxon>Mycobacteriales</taxon>
        <taxon>Nocardiaceae</taxon>
        <taxon>Nocardia</taxon>
    </lineage>
</organism>
<sequence length="282" mass="32047">MANLMSGENDLSRLYRFTADNWNSIVAGVSLVGVAVFWLIPPFQKFVPAFIFAIANAVTWTLIKIKKDLDGSPSNEMVIRNMRIARPKIVEDIEELLKTSTRQKPLKLVLIGGRLRSMSDVVRELLDDVRTKKVCGHVRIQIYCVDPSFLEARVLPGKTSSEDQLKRNKNYSAIITSISDELKGFGKYDDGRSSAVIELFYYRNDPQFYAYLIGDAIIYWGPYTWSKEQADFVGPENECMRISVNDATFSAFRTWISSRAALYRREYAQSAMSVVNEEMGTS</sequence>
<proteinExistence type="predicted"/>
<dbReference type="Proteomes" id="UP001251217">
    <property type="component" value="Unassembled WGS sequence"/>
</dbReference>
<keyword evidence="1" id="KW-1133">Transmembrane helix</keyword>
<keyword evidence="1" id="KW-0812">Transmembrane</keyword>
<reference evidence="2 3" key="1">
    <citation type="submission" date="2023-07" db="EMBL/GenBank/DDBJ databases">
        <title>Sorghum-associated microbial communities from plants grown in Nebraska, USA.</title>
        <authorList>
            <person name="Schachtman D."/>
        </authorList>
    </citation>
    <scope>NUCLEOTIDE SEQUENCE [LARGE SCALE GENOMIC DNA]</scope>
    <source>
        <strain evidence="2 3">4272</strain>
    </source>
</reference>
<keyword evidence="1" id="KW-0472">Membrane</keyword>
<gene>
    <name evidence="2" type="ORF">J2W56_006613</name>
</gene>